<organism evidence="3">
    <name type="scientific">Ananas comosus var. bracteatus</name>
    <name type="common">red pineapple</name>
    <dbReference type="NCBI Taxonomy" id="296719"/>
    <lineage>
        <taxon>Eukaryota</taxon>
        <taxon>Viridiplantae</taxon>
        <taxon>Streptophyta</taxon>
        <taxon>Embryophyta</taxon>
        <taxon>Tracheophyta</taxon>
        <taxon>Spermatophyta</taxon>
        <taxon>Magnoliopsida</taxon>
        <taxon>Liliopsida</taxon>
        <taxon>Poales</taxon>
        <taxon>Bromeliaceae</taxon>
        <taxon>Bromelioideae</taxon>
        <taxon>Ananas</taxon>
    </lineage>
</organism>
<dbReference type="PANTHER" id="PTHR10992">
    <property type="entry name" value="METHYLESTERASE FAMILY MEMBER"/>
    <property type="match status" value="1"/>
</dbReference>
<dbReference type="GO" id="GO:0080032">
    <property type="term" value="F:methyl jasmonate esterase activity"/>
    <property type="evidence" value="ECO:0007669"/>
    <property type="project" value="TreeGrafter"/>
</dbReference>
<dbReference type="InterPro" id="IPR029058">
    <property type="entry name" value="AB_hydrolase_fold"/>
</dbReference>
<dbReference type="GO" id="GO:0080030">
    <property type="term" value="F:methyl indole-3-acetate esterase activity"/>
    <property type="evidence" value="ECO:0007669"/>
    <property type="project" value="TreeGrafter"/>
</dbReference>
<evidence type="ECO:0000313" key="3">
    <source>
        <dbReference type="EMBL" id="CAD1841098.1"/>
    </source>
</evidence>
<dbReference type="GO" id="GO:0080031">
    <property type="term" value="F:methyl salicylate esterase activity"/>
    <property type="evidence" value="ECO:0007669"/>
    <property type="project" value="TreeGrafter"/>
</dbReference>
<sequence length="218" mass="24530">MEQAMEPGAGTRSRRGSGYRVTGSPYRTSPPPVSTLGRSTRPQPWWAEHSFGHGEVSGENRRRRLRDGVQANWTSPPSSVYDELGKASGSFWMDTEFKSYSNRPTTMLFGPQFLKSRLYQLCSPEDVTLGTTLLRIGSLFIEDLKDQPPFSKNRYGSVNTVYIICAQDQAITVEYQRSMIVKSPVKEVKTIKNADHMAMLSTPEELSQYLMDIAEAYA</sequence>
<gene>
    <name evidence="3" type="ORF">CB5_LOCUS24309</name>
</gene>
<dbReference type="InterPro" id="IPR045889">
    <property type="entry name" value="MES/HNL"/>
</dbReference>
<dbReference type="GO" id="GO:0009696">
    <property type="term" value="P:salicylic acid metabolic process"/>
    <property type="evidence" value="ECO:0007669"/>
    <property type="project" value="TreeGrafter"/>
</dbReference>
<dbReference type="PANTHER" id="PTHR10992:SF1083">
    <property type="entry name" value="METHYLESTERASE 1"/>
    <property type="match status" value="1"/>
</dbReference>
<dbReference type="Gene3D" id="3.40.50.1820">
    <property type="entry name" value="alpha/beta hydrolase"/>
    <property type="match status" value="1"/>
</dbReference>
<evidence type="ECO:0000256" key="2">
    <source>
        <dbReference type="SAM" id="MobiDB-lite"/>
    </source>
</evidence>
<dbReference type="AlphaFoldDB" id="A0A6V7QDM9"/>
<evidence type="ECO:0000256" key="1">
    <source>
        <dbReference type="ARBA" id="ARBA00022801"/>
    </source>
</evidence>
<reference evidence="3" key="1">
    <citation type="submission" date="2020-07" db="EMBL/GenBank/DDBJ databases">
        <authorList>
            <person name="Lin J."/>
        </authorList>
    </citation>
    <scope>NUCLEOTIDE SEQUENCE</scope>
</reference>
<name>A0A6V7QDM9_ANACO</name>
<accession>A0A6V7QDM9</accession>
<proteinExistence type="predicted"/>
<feature type="region of interest" description="Disordered" evidence="2">
    <location>
        <begin position="1"/>
        <end position="41"/>
    </location>
</feature>
<keyword evidence="1" id="KW-0378">Hydrolase</keyword>
<protein>
    <recommendedName>
        <fullName evidence="4">AB hydrolase-1 domain-containing protein</fullName>
    </recommendedName>
</protein>
<dbReference type="GO" id="GO:0009694">
    <property type="term" value="P:jasmonic acid metabolic process"/>
    <property type="evidence" value="ECO:0007669"/>
    <property type="project" value="TreeGrafter"/>
</dbReference>
<dbReference type="SUPFAM" id="SSF53474">
    <property type="entry name" value="alpha/beta-Hydrolases"/>
    <property type="match status" value="1"/>
</dbReference>
<evidence type="ECO:0008006" key="4">
    <source>
        <dbReference type="Google" id="ProtNLM"/>
    </source>
</evidence>
<dbReference type="EMBL" id="LR862135">
    <property type="protein sequence ID" value="CAD1841098.1"/>
    <property type="molecule type" value="Genomic_DNA"/>
</dbReference>